<dbReference type="Proteomes" id="UP001154282">
    <property type="component" value="Unassembled WGS sequence"/>
</dbReference>
<sequence>MALCCRSSLSFSMVFSSVIDVPCRGANCDFGFIPLLSWDFPPEQIFPMLIRFNLISDQTGPGSTLIVFALHNMVSLSTMLPPGYTLKPRVVSQIRKEEDAIDLRRGGKMAYHDSNGGYFFDGEYPLTHYHNYPRHYQYDYVPVVQDPAFYYNNNVEEHPPFSSSNSAAYCHAYATTASQPLFLAYEPDESFTHYSEFQQTRPIVSYSVSDFNETDYEEYDPTPYGGGYDLVQTYGKPLPYSDDTCYPRSTAGPIPAAAPIAKHPQIGNEKQPTSPKAPAVEEEKHTIPEAEEVEAEAEDGGIGGGYGFDGGEAGRVVPAGYGLETVDLCESLFGNWPCLEKFRRENDYGKMGGGDCGISNGGEWNEMAADYLFGSSYDPYDGERRKDPWGYQWRAENEQALTLYPPADKYVEDSW</sequence>
<dbReference type="PANTHER" id="PTHR33971:SF3">
    <property type="entry name" value="UBIQUITIN CARBOXYL-TERMINAL HYDROLASE 36"/>
    <property type="match status" value="1"/>
</dbReference>
<dbReference type="GO" id="GO:0070300">
    <property type="term" value="F:phosphatidic acid binding"/>
    <property type="evidence" value="ECO:0007669"/>
    <property type="project" value="InterPro"/>
</dbReference>
<evidence type="ECO:0000313" key="1">
    <source>
        <dbReference type="EMBL" id="CAI0468027.1"/>
    </source>
</evidence>
<gene>
    <name evidence="1" type="ORF">LITE_LOCUS37651</name>
</gene>
<proteinExistence type="predicted"/>
<reference evidence="1" key="1">
    <citation type="submission" date="2022-08" db="EMBL/GenBank/DDBJ databases">
        <authorList>
            <person name="Gutierrez-Valencia J."/>
        </authorList>
    </citation>
    <scope>NUCLEOTIDE SEQUENCE</scope>
</reference>
<dbReference type="InterPro" id="IPR038943">
    <property type="entry name" value="PLDrp1-like"/>
</dbReference>
<dbReference type="AlphaFoldDB" id="A0AAV0PBX0"/>
<name>A0AAV0PBX0_9ROSI</name>
<organism evidence="1 2">
    <name type="scientific">Linum tenue</name>
    <dbReference type="NCBI Taxonomy" id="586396"/>
    <lineage>
        <taxon>Eukaryota</taxon>
        <taxon>Viridiplantae</taxon>
        <taxon>Streptophyta</taxon>
        <taxon>Embryophyta</taxon>
        <taxon>Tracheophyta</taxon>
        <taxon>Spermatophyta</taxon>
        <taxon>Magnoliopsida</taxon>
        <taxon>eudicotyledons</taxon>
        <taxon>Gunneridae</taxon>
        <taxon>Pentapetalae</taxon>
        <taxon>rosids</taxon>
        <taxon>fabids</taxon>
        <taxon>Malpighiales</taxon>
        <taxon>Linaceae</taxon>
        <taxon>Linum</taxon>
    </lineage>
</organism>
<accession>A0AAV0PBX0</accession>
<dbReference type="GO" id="GO:0004674">
    <property type="term" value="F:protein serine/threonine kinase activity"/>
    <property type="evidence" value="ECO:0007669"/>
    <property type="project" value="TreeGrafter"/>
</dbReference>
<evidence type="ECO:0000313" key="2">
    <source>
        <dbReference type="Proteomes" id="UP001154282"/>
    </source>
</evidence>
<comment type="caution">
    <text evidence="1">The sequence shown here is derived from an EMBL/GenBank/DDBJ whole genome shotgun (WGS) entry which is preliminary data.</text>
</comment>
<protein>
    <submittedName>
        <fullName evidence="1">Uncharacterized protein</fullName>
    </submittedName>
</protein>
<dbReference type="EMBL" id="CAMGYJ010000008">
    <property type="protein sequence ID" value="CAI0468027.1"/>
    <property type="molecule type" value="Genomic_DNA"/>
</dbReference>
<keyword evidence="2" id="KW-1185">Reference proteome</keyword>
<dbReference type="PANTHER" id="PTHR33971">
    <property type="entry name" value="OS06G0232000 PROTEIN"/>
    <property type="match status" value="1"/>
</dbReference>